<dbReference type="STRING" id="3469.A0A4Y7KMI9"/>
<dbReference type="Pfam" id="PF05193">
    <property type="entry name" value="Peptidase_M16_C"/>
    <property type="match status" value="1"/>
</dbReference>
<feature type="domain" description="Peptidase M16 C-terminal" evidence="16">
    <location>
        <begin position="259"/>
        <end position="444"/>
    </location>
</feature>
<evidence type="ECO:0000256" key="11">
    <source>
        <dbReference type="ARBA" id="ARBA00023049"/>
    </source>
</evidence>
<name>A0A4Y7KMI9_PAPSO</name>
<evidence type="ECO:0000313" key="18">
    <source>
        <dbReference type="Proteomes" id="UP000316621"/>
    </source>
</evidence>
<dbReference type="PROSITE" id="PS00143">
    <property type="entry name" value="INSULINASE"/>
    <property type="match status" value="1"/>
</dbReference>
<evidence type="ECO:0000256" key="9">
    <source>
        <dbReference type="ARBA" id="ARBA00022833"/>
    </source>
</evidence>
<keyword evidence="6" id="KW-0645">Protease</keyword>
<keyword evidence="12" id="KW-0496">Mitochondrion</keyword>
<dbReference type="Gramene" id="RZC73560">
    <property type="protein sequence ID" value="RZC73560"/>
    <property type="gene ID" value="C5167_049044"/>
</dbReference>
<keyword evidence="18" id="KW-1185">Reference proteome</keyword>
<dbReference type="Pfam" id="PF00675">
    <property type="entry name" value="Peptidase_M16"/>
    <property type="match status" value="1"/>
</dbReference>
<dbReference type="InterPro" id="IPR011765">
    <property type="entry name" value="Pept_M16_N"/>
</dbReference>
<sequence>MATNQTLNLIKRSSRKLFSSSEASRSIQPTRCFSTSASIVSGKPSTPNVMIYDRLAEEVKSKIKKLENPDSRFLQYNSPHPVIYDHSKVLSAPETRVTTLENGLRIATESNLAASTATVGVWVDSGSRYECGETHGTAHFLEHMLFKGTENRSIRALEEGIENMGGHLNAYTSREQQTYYAKVLGKNVDDAVAILADILQNSCFPEDRITKARSCILQELEEVHHLVEEVICDHLHAAAYQYSPLGRTIIGPAANVKAITKKHLESYIKDHYTAPRMVIAAAGNVKHEDIVNQVKKHFTKLSTDPTTAAQLFQFEPAIFTGSEVRIIDDGVPLAHFAVAFSGASWTDPDSVALMVMQSMLGSWNKSAGGGKHMGSELAQRVGIDDIAENMMAFNTNYKDTGLFGVYATCKPDCLDDLAFAIMYEVSKLSHRVSKEDVTRARNQLKSSLLLHIDGTSPVAEDIGRQLLTYGRRIPFAELMARIDAVDAGTVKRVAKPFYLRQGRRNRYNGTHSEAPRLQLVRT</sequence>
<dbReference type="Proteomes" id="UP000316621">
    <property type="component" value="Chromosome 8"/>
</dbReference>
<evidence type="ECO:0000256" key="13">
    <source>
        <dbReference type="ARBA" id="ARBA00031018"/>
    </source>
</evidence>
<comment type="similarity">
    <text evidence="4 14">Belongs to the peptidase M16 family.</text>
</comment>
<dbReference type="EC" id="3.4.24.64" evidence="5"/>
<evidence type="ECO:0000256" key="10">
    <source>
        <dbReference type="ARBA" id="ARBA00022946"/>
    </source>
</evidence>
<dbReference type="PANTHER" id="PTHR11851">
    <property type="entry name" value="METALLOPROTEASE"/>
    <property type="match status" value="1"/>
</dbReference>
<dbReference type="Gene3D" id="3.30.830.10">
    <property type="entry name" value="Metalloenzyme, LuxS/M16 peptidase-like"/>
    <property type="match status" value="2"/>
</dbReference>
<keyword evidence="10" id="KW-0809">Transit peptide</keyword>
<dbReference type="GO" id="GO:0005759">
    <property type="term" value="C:mitochondrial matrix"/>
    <property type="evidence" value="ECO:0007669"/>
    <property type="project" value="UniProtKB-ARBA"/>
</dbReference>
<keyword evidence="8" id="KW-0378">Hydrolase</keyword>
<evidence type="ECO:0000256" key="6">
    <source>
        <dbReference type="ARBA" id="ARBA00022670"/>
    </source>
</evidence>
<keyword evidence="9" id="KW-0862">Zinc</keyword>
<reference evidence="17 18" key="1">
    <citation type="journal article" date="2018" name="Science">
        <title>The opium poppy genome and morphinan production.</title>
        <authorList>
            <person name="Guo L."/>
            <person name="Winzer T."/>
            <person name="Yang X."/>
            <person name="Li Y."/>
            <person name="Ning Z."/>
            <person name="He Z."/>
            <person name="Teodor R."/>
            <person name="Lu Y."/>
            <person name="Bowser T.A."/>
            <person name="Graham I.A."/>
            <person name="Ye K."/>
        </authorList>
    </citation>
    <scope>NUCLEOTIDE SEQUENCE [LARGE SCALE GENOMIC DNA]</scope>
    <source>
        <strain evidence="18">cv. HN1</strain>
        <tissue evidence="17">Leaves</tissue>
    </source>
</reference>
<keyword evidence="11" id="KW-0482">Metalloprotease</keyword>
<evidence type="ECO:0000256" key="1">
    <source>
        <dbReference type="ARBA" id="ARBA00001098"/>
    </source>
</evidence>
<evidence type="ECO:0000256" key="8">
    <source>
        <dbReference type="ARBA" id="ARBA00022801"/>
    </source>
</evidence>
<dbReference type="EMBL" id="CM010722">
    <property type="protein sequence ID" value="RZC73560.1"/>
    <property type="molecule type" value="Genomic_DNA"/>
</dbReference>
<accession>A0A4Y7KMI9</accession>
<organism evidence="17 18">
    <name type="scientific">Papaver somniferum</name>
    <name type="common">Opium poppy</name>
    <dbReference type="NCBI Taxonomy" id="3469"/>
    <lineage>
        <taxon>Eukaryota</taxon>
        <taxon>Viridiplantae</taxon>
        <taxon>Streptophyta</taxon>
        <taxon>Embryophyta</taxon>
        <taxon>Tracheophyta</taxon>
        <taxon>Spermatophyta</taxon>
        <taxon>Magnoliopsida</taxon>
        <taxon>Ranunculales</taxon>
        <taxon>Papaveraceae</taxon>
        <taxon>Papaveroideae</taxon>
        <taxon>Papaver</taxon>
    </lineage>
</organism>
<evidence type="ECO:0000256" key="14">
    <source>
        <dbReference type="RuleBase" id="RU004447"/>
    </source>
</evidence>
<dbReference type="AlphaFoldDB" id="A0A4Y7KMI9"/>
<dbReference type="PANTHER" id="PTHR11851:SF149">
    <property type="entry name" value="GH01077P"/>
    <property type="match status" value="1"/>
</dbReference>
<evidence type="ECO:0000256" key="2">
    <source>
        <dbReference type="ARBA" id="ARBA00001947"/>
    </source>
</evidence>
<feature type="domain" description="Peptidase M16 N-terminal" evidence="15">
    <location>
        <begin position="105"/>
        <end position="252"/>
    </location>
</feature>
<evidence type="ECO:0000256" key="12">
    <source>
        <dbReference type="ARBA" id="ARBA00023128"/>
    </source>
</evidence>
<dbReference type="GO" id="GO:0006508">
    <property type="term" value="P:proteolysis"/>
    <property type="evidence" value="ECO:0007669"/>
    <property type="project" value="UniProtKB-KW"/>
</dbReference>
<evidence type="ECO:0000259" key="15">
    <source>
        <dbReference type="Pfam" id="PF00675"/>
    </source>
</evidence>
<protein>
    <recommendedName>
        <fullName evidence="5">mitochondrial processing peptidase</fullName>
        <ecNumber evidence="5">3.4.24.64</ecNumber>
    </recommendedName>
    <alternativeName>
        <fullName evidence="13">Beta-MPP</fullName>
    </alternativeName>
</protein>
<evidence type="ECO:0000256" key="5">
    <source>
        <dbReference type="ARBA" id="ARBA00012299"/>
    </source>
</evidence>
<evidence type="ECO:0000259" key="16">
    <source>
        <dbReference type="Pfam" id="PF05193"/>
    </source>
</evidence>
<evidence type="ECO:0000256" key="7">
    <source>
        <dbReference type="ARBA" id="ARBA00022723"/>
    </source>
</evidence>
<dbReference type="InterPro" id="IPR007863">
    <property type="entry name" value="Peptidase_M16_C"/>
</dbReference>
<comment type="cofactor">
    <cofactor evidence="2">
        <name>Zn(2+)</name>
        <dbReference type="ChEBI" id="CHEBI:29105"/>
    </cofactor>
</comment>
<comment type="catalytic activity">
    <reaction evidence="1">
        <text>Release of N-terminal transit peptides from precursor proteins imported into the mitochondrion, typically with Arg in position P2.</text>
        <dbReference type="EC" id="3.4.24.64"/>
    </reaction>
</comment>
<dbReference type="FunFam" id="3.30.830.10:FF:000002">
    <property type="entry name" value="Mitochondrial-processing peptidase subunit beta"/>
    <property type="match status" value="1"/>
</dbReference>
<dbReference type="SUPFAM" id="SSF63411">
    <property type="entry name" value="LuxS/MPP-like metallohydrolase"/>
    <property type="match status" value="2"/>
</dbReference>
<evidence type="ECO:0000313" key="17">
    <source>
        <dbReference type="EMBL" id="RZC73560.1"/>
    </source>
</evidence>
<evidence type="ECO:0000256" key="3">
    <source>
        <dbReference type="ARBA" id="ARBA00004173"/>
    </source>
</evidence>
<dbReference type="OMA" id="YVPLAQF"/>
<dbReference type="FunFam" id="3.30.830.10:FF:000001">
    <property type="entry name" value="Mitochondrial-processing peptidase subunit beta, mitochondrial"/>
    <property type="match status" value="1"/>
</dbReference>
<gene>
    <name evidence="17" type="ORF">C5167_049044</name>
</gene>
<dbReference type="GO" id="GO:0004222">
    <property type="term" value="F:metalloendopeptidase activity"/>
    <property type="evidence" value="ECO:0007669"/>
    <property type="project" value="UniProtKB-EC"/>
</dbReference>
<proteinExistence type="inferred from homology"/>
<dbReference type="InterPro" id="IPR011249">
    <property type="entry name" value="Metalloenz_LuxS/M16"/>
</dbReference>
<comment type="subcellular location">
    <subcellularLocation>
        <location evidence="3">Mitochondrion</location>
    </subcellularLocation>
</comment>
<keyword evidence="7" id="KW-0479">Metal-binding</keyword>
<dbReference type="InterPro" id="IPR050361">
    <property type="entry name" value="MPP/UQCRC_Complex"/>
</dbReference>
<dbReference type="InterPro" id="IPR001431">
    <property type="entry name" value="Pept_M16_Zn_BS"/>
</dbReference>
<dbReference type="GO" id="GO:0046872">
    <property type="term" value="F:metal ion binding"/>
    <property type="evidence" value="ECO:0007669"/>
    <property type="project" value="UniProtKB-KW"/>
</dbReference>
<evidence type="ECO:0000256" key="4">
    <source>
        <dbReference type="ARBA" id="ARBA00007261"/>
    </source>
</evidence>